<evidence type="ECO:0000256" key="5">
    <source>
        <dbReference type="ARBA" id="ARBA00022927"/>
    </source>
</evidence>
<keyword evidence="6 9" id="KW-1133">Transmembrane helix</keyword>
<dbReference type="AlphaFoldDB" id="W0RJW7"/>
<comment type="function">
    <text evidence="9">Part of the twin-arginine translocation (Tat) system that transports large folded proteins containing a characteristic twin-arginine motif in their signal peptide across membranes. TatA could form the protein-conducting channel of the Tat system.</text>
</comment>
<reference evidence="11 12" key="1">
    <citation type="journal article" date="2014" name="Genome Announc.">
        <title>Genome Sequence and Methylome of Soil Bacterium Gemmatirosa kalamazoonensis KBS708T, a Member of the Rarely Cultivated Gemmatimonadetes Phylum.</title>
        <authorList>
            <person name="Debruyn J.M."/>
            <person name="Radosevich M."/>
            <person name="Wommack K.E."/>
            <person name="Polson S.W."/>
            <person name="Hauser L.J."/>
            <person name="Fawaz M.N."/>
            <person name="Korlach J."/>
            <person name="Tsai Y.C."/>
        </authorList>
    </citation>
    <scope>NUCLEOTIDE SEQUENCE [LARGE SCALE GENOMIC DNA]</scope>
    <source>
        <strain evidence="11 12">KBS708</strain>
    </source>
</reference>
<feature type="region of interest" description="Disordered" evidence="10">
    <location>
        <begin position="52"/>
        <end position="94"/>
    </location>
</feature>
<sequence length="94" mass="10316">MFSNLGLPEILIILLIVLLLFGAKRIPEVAGSLGKGINEFKRNMTDAQRAITDPIRDEMNRSVPPADQDPSLRPPAPKTTAEEDQARAPKRLIG</sequence>
<dbReference type="InterPro" id="IPR003369">
    <property type="entry name" value="TatA/B/E"/>
</dbReference>
<dbReference type="InterPro" id="IPR006312">
    <property type="entry name" value="TatA/E"/>
</dbReference>
<dbReference type="RefSeq" id="WP_025412534.1">
    <property type="nucleotide sequence ID" value="NZ_CP007128.1"/>
</dbReference>
<keyword evidence="5 9" id="KW-0653">Protein transport</keyword>
<dbReference type="HOGENOM" id="CLU_086034_3_3_0"/>
<evidence type="ECO:0000256" key="4">
    <source>
        <dbReference type="ARBA" id="ARBA00022692"/>
    </source>
</evidence>
<dbReference type="EMBL" id="CP007128">
    <property type="protein sequence ID" value="AHG91076.1"/>
    <property type="molecule type" value="Genomic_DNA"/>
</dbReference>
<dbReference type="KEGG" id="gba:J421_3539"/>
<dbReference type="GO" id="GO:0043953">
    <property type="term" value="P:protein transport by the Tat complex"/>
    <property type="evidence" value="ECO:0007669"/>
    <property type="project" value="UniProtKB-UniRule"/>
</dbReference>
<evidence type="ECO:0000256" key="3">
    <source>
        <dbReference type="ARBA" id="ARBA00022475"/>
    </source>
</evidence>
<comment type="similarity">
    <text evidence="9">Belongs to the TatA/E family.</text>
</comment>
<dbReference type="Proteomes" id="UP000019151">
    <property type="component" value="Chromosome"/>
</dbReference>
<keyword evidence="12" id="KW-1185">Reference proteome</keyword>
<proteinExistence type="inferred from homology"/>
<organism evidence="11 12">
    <name type="scientific">Gemmatirosa kalamazoonensis</name>
    <dbReference type="NCBI Taxonomy" id="861299"/>
    <lineage>
        <taxon>Bacteria</taxon>
        <taxon>Pseudomonadati</taxon>
        <taxon>Gemmatimonadota</taxon>
        <taxon>Gemmatimonadia</taxon>
        <taxon>Gemmatimonadales</taxon>
        <taxon>Gemmatimonadaceae</taxon>
        <taxon>Gemmatirosa</taxon>
    </lineage>
</organism>
<dbReference type="OrthoDB" id="9812812at2"/>
<keyword evidence="7 9" id="KW-0811">Translocation</keyword>
<keyword evidence="2 9" id="KW-0813">Transport</keyword>
<dbReference type="HAMAP" id="MF_00236">
    <property type="entry name" value="TatA_E"/>
    <property type="match status" value="1"/>
</dbReference>
<name>W0RJW7_9BACT</name>
<dbReference type="GO" id="GO:0033281">
    <property type="term" value="C:TAT protein transport complex"/>
    <property type="evidence" value="ECO:0007669"/>
    <property type="project" value="UniProtKB-UniRule"/>
</dbReference>
<evidence type="ECO:0000256" key="10">
    <source>
        <dbReference type="SAM" id="MobiDB-lite"/>
    </source>
</evidence>
<dbReference type="Pfam" id="PF02416">
    <property type="entry name" value="TatA_B_E"/>
    <property type="match status" value="1"/>
</dbReference>
<evidence type="ECO:0000256" key="9">
    <source>
        <dbReference type="HAMAP-Rule" id="MF_00236"/>
    </source>
</evidence>
<evidence type="ECO:0000313" key="12">
    <source>
        <dbReference type="Proteomes" id="UP000019151"/>
    </source>
</evidence>
<evidence type="ECO:0000256" key="1">
    <source>
        <dbReference type="ARBA" id="ARBA00004162"/>
    </source>
</evidence>
<keyword evidence="4 9" id="KW-0812">Transmembrane</keyword>
<evidence type="ECO:0000256" key="2">
    <source>
        <dbReference type="ARBA" id="ARBA00022448"/>
    </source>
</evidence>
<dbReference type="PATRIC" id="fig|861299.3.peg.3593"/>
<accession>W0RJW7</accession>
<dbReference type="PANTHER" id="PTHR42982">
    <property type="entry name" value="SEC-INDEPENDENT PROTEIN TRANSLOCASE PROTEIN TATA"/>
    <property type="match status" value="1"/>
</dbReference>
<evidence type="ECO:0000313" key="11">
    <source>
        <dbReference type="EMBL" id="AHG91076.1"/>
    </source>
</evidence>
<gene>
    <name evidence="9" type="primary">tatA</name>
    <name evidence="11" type="ORF">J421_3539</name>
</gene>
<dbReference type="eggNOG" id="COG1826">
    <property type="taxonomic scope" value="Bacteria"/>
</dbReference>
<protein>
    <recommendedName>
        <fullName evidence="9">Sec-independent protein translocase protein TatA</fullName>
    </recommendedName>
</protein>
<evidence type="ECO:0000256" key="7">
    <source>
        <dbReference type="ARBA" id="ARBA00023010"/>
    </source>
</evidence>
<keyword evidence="3 9" id="KW-1003">Cell membrane</keyword>
<dbReference type="STRING" id="861299.J421_3539"/>
<dbReference type="Gene3D" id="1.20.5.3310">
    <property type="match status" value="1"/>
</dbReference>
<comment type="subunit">
    <text evidence="9">Forms a complex with TatC.</text>
</comment>
<comment type="subcellular location">
    <subcellularLocation>
        <location evidence="1 9">Cell membrane</location>
        <topology evidence="1 9">Single-pass membrane protein</topology>
    </subcellularLocation>
</comment>
<dbReference type="PANTHER" id="PTHR42982:SF1">
    <property type="entry name" value="SEC-INDEPENDENT PROTEIN TRANSLOCASE PROTEIN TATA"/>
    <property type="match status" value="1"/>
</dbReference>
<dbReference type="NCBIfam" id="TIGR01411">
    <property type="entry name" value="tatAE"/>
    <property type="match status" value="1"/>
</dbReference>
<evidence type="ECO:0000256" key="8">
    <source>
        <dbReference type="ARBA" id="ARBA00023136"/>
    </source>
</evidence>
<evidence type="ECO:0000256" key="6">
    <source>
        <dbReference type="ARBA" id="ARBA00022989"/>
    </source>
</evidence>
<dbReference type="InParanoid" id="W0RJW7"/>
<dbReference type="GO" id="GO:0008320">
    <property type="term" value="F:protein transmembrane transporter activity"/>
    <property type="evidence" value="ECO:0007669"/>
    <property type="project" value="UniProtKB-UniRule"/>
</dbReference>
<keyword evidence="8 9" id="KW-0472">Membrane</keyword>